<evidence type="ECO:0000256" key="1">
    <source>
        <dbReference type="SAM" id="Phobius"/>
    </source>
</evidence>
<organism evidence="3 4">
    <name type="scientific">Nocardiopsis algeriensis</name>
    <dbReference type="NCBI Taxonomy" id="1478215"/>
    <lineage>
        <taxon>Bacteria</taxon>
        <taxon>Bacillati</taxon>
        <taxon>Actinomycetota</taxon>
        <taxon>Actinomycetes</taxon>
        <taxon>Streptosporangiales</taxon>
        <taxon>Nocardiopsidaceae</taxon>
        <taxon>Nocardiopsis</taxon>
    </lineage>
</organism>
<proteinExistence type="predicted"/>
<keyword evidence="1" id="KW-0472">Membrane</keyword>
<feature type="domain" description="Low molecular weight protein antigen 6 PH" evidence="2">
    <location>
        <begin position="69"/>
        <end position="139"/>
    </location>
</feature>
<evidence type="ECO:0000259" key="2">
    <source>
        <dbReference type="Pfam" id="PF10756"/>
    </source>
</evidence>
<protein>
    <recommendedName>
        <fullName evidence="2">Low molecular weight protein antigen 6 PH domain-containing protein</fullName>
    </recommendedName>
</protein>
<sequence length="153" mass="16788">MDDASKRPVPPRTWRPRAMRWVAYGLALLIVATLAVLAALLPENWSATDRVMLVGMGLLIAAGLHLMARPRLVAGEDSVTVVNSIRTHVLSWAEIVDIRMPVGEPWPSVDLSDGTTLAVMGIQSADGETARRGVEEFRDLLRERGEAQEPDRP</sequence>
<evidence type="ECO:0000313" key="4">
    <source>
        <dbReference type="Proteomes" id="UP000536604"/>
    </source>
</evidence>
<comment type="caution">
    <text evidence="3">The sequence shown here is derived from an EMBL/GenBank/DDBJ whole genome shotgun (WGS) entry which is preliminary data.</text>
</comment>
<dbReference type="Proteomes" id="UP000536604">
    <property type="component" value="Unassembled WGS sequence"/>
</dbReference>
<dbReference type="RefSeq" id="WP_184292916.1">
    <property type="nucleotide sequence ID" value="NZ_JACHJO010000010.1"/>
</dbReference>
<keyword evidence="4" id="KW-1185">Reference proteome</keyword>
<feature type="transmembrane region" description="Helical" evidence="1">
    <location>
        <begin position="21"/>
        <end position="41"/>
    </location>
</feature>
<dbReference type="EMBL" id="JACHJO010000010">
    <property type="protein sequence ID" value="MBB6121472.1"/>
    <property type="molecule type" value="Genomic_DNA"/>
</dbReference>
<accession>A0A841ITH7</accession>
<name>A0A841ITH7_9ACTN</name>
<reference evidence="3 4" key="1">
    <citation type="submission" date="2020-08" db="EMBL/GenBank/DDBJ databases">
        <title>Genomic Encyclopedia of Type Strains, Phase III (KMG-III): the genomes of soil and plant-associated and newly described type strains.</title>
        <authorList>
            <person name="Whitman W."/>
        </authorList>
    </citation>
    <scope>NUCLEOTIDE SEQUENCE [LARGE SCALE GENOMIC DNA]</scope>
    <source>
        <strain evidence="3 4">CECT 8712</strain>
    </source>
</reference>
<evidence type="ECO:0000313" key="3">
    <source>
        <dbReference type="EMBL" id="MBB6121472.1"/>
    </source>
</evidence>
<gene>
    <name evidence="3" type="ORF">FHS13_003441</name>
</gene>
<keyword evidence="1" id="KW-0812">Transmembrane</keyword>
<dbReference type="AlphaFoldDB" id="A0A841ITH7"/>
<keyword evidence="1" id="KW-1133">Transmembrane helix</keyword>
<feature type="transmembrane region" description="Helical" evidence="1">
    <location>
        <begin position="47"/>
        <end position="68"/>
    </location>
</feature>
<dbReference type="InterPro" id="IPR019692">
    <property type="entry name" value="CFP-6_PH"/>
</dbReference>
<dbReference type="Pfam" id="PF10756">
    <property type="entry name" value="bPH_6"/>
    <property type="match status" value="1"/>
</dbReference>